<proteinExistence type="predicted"/>
<comment type="caution">
    <text evidence="2">The sequence shown here is derived from an EMBL/GenBank/DDBJ whole genome shotgun (WGS) entry which is preliminary data.</text>
</comment>
<accession>A0A835CU94</accession>
<dbReference type="InterPro" id="IPR002999">
    <property type="entry name" value="Tudor"/>
</dbReference>
<dbReference type="Pfam" id="PF00567">
    <property type="entry name" value="TUDOR"/>
    <property type="match status" value="1"/>
</dbReference>
<organism evidence="2 3">
    <name type="scientific">Aphidius gifuensis</name>
    <name type="common">Parasitoid wasp</name>
    <dbReference type="NCBI Taxonomy" id="684658"/>
    <lineage>
        <taxon>Eukaryota</taxon>
        <taxon>Metazoa</taxon>
        <taxon>Ecdysozoa</taxon>
        <taxon>Arthropoda</taxon>
        <taxon>Hexapoda</taxon>
        <taxon>Insecta</taxon>
        <taxon>Pterygota</taxon>
        <taxon>Neoptera</taxon>
        <taxon>Endopterygota</taxon>
        <taxon>Hymenoptera</taxon>
        <taxon>Apocrita</taxon>
        <taxon>Ichneumonoidea</taxon>
        <taxon>Braconidae</taxon>
        <taxon>Aphidiinae</taxon>
        <taxon>Aphidius</taxon>
    </lineage>
</organism>
<dbReference type="OrthoDB" id="341421at2759"/>
<protein>
    <recommendedName>
        <fullName evidence="1">Tudor domain-containing protein</fullName>
    </recommendedName>
</protein>
<evidence type="ECO:0000259" key="1">
    <source>
        <dbReference type="Pfam" id="PF00567"/>
    </source>
</evidence>
<evidence type="ECO:0000313" key="2">
    <source>
        <dbReference type="EMBL" id="KAF7996809.1"/>
    </source>
</evidence>
<gene>
    <name evidence="2" type="ORF">HCN44_002455</name>
</gene>
<dbReference type="Gene3D" id="2.30.30.140">
    <property type="match status" value="1"/>
</dbReference>
<dbReference type="AlphaFoldDB" id="A0A835CU94"/>
<evidence type="ECO:0000313" key="3">
    <source>
        <dbReference type="Proteomes" id="UP000639338"/>
    </source>
</evidence>
<name>A0A835CU94_APHGI</name>
<reference evidence="2 3" key="1">
    <citation type="submission" date="2020-08" db="EMBL/GenBank/DDBJ databases">
        <title>Aphidius gifuensis genome sequencing and assembly.</title>
        <authorList>
            <person name="Du Z."/>
        </authorList>
    </citation>
    <scope>NUCLEOTIDE SEQUENCE [LARGE SCALE GENOMIC DNA]</scope>
    <source>
        <strain evidence="2">YNYX2018</strain>
        <tissue evidence="2">Adults</tissue>
    </source>
</reference>
<dbReference type="Proteomes" id="UP000639338">
    <property type="component" value="Unassembled WGS sequence"/>
</dbReference>
<dbReference type="SUPFAM" id="SSF63748">
    <property type="entry name" value="Tudor/PWWP/MBT"/>
    <property type="match status" value="1"/>
</dbReference>
<keyword evidence="3" id="KW-1185">Reference proteome</keyword>
<feature type="domain" description="Tudor" evidence="1">
    <location>
        <begin position="57"/>
        <end position="140"/>
    </location>
</feature>
<dbReference type="EMBL" id="JACMRX010000001">
    <property type="protein sequence ID" value="KAF7996809.1"/>
    <property type="molecule type" value="Genomic_DNA"/>
</dbReference>
<sequence>MVNKKMTTSNCHLGSSKTKFNNYKKLFQINDIFPDDVIKLGECVGQIPVDKFEPKNIDEYEEVLVVEVFSPSHFYIHQKNNILEFYEMMEALHNFYEQYKLHYIIPKIALQPGLHVAVKYFDKWHRGIIKNVNDYSKIEVKK</sequence>